<proteinExistence type="predicted"/>
<organism evidence="1 2">
    <name type="scientific">Rubripirellula tenax</name>
    <dbReference type="NCBI Taxonomy" id="2528015"/>
    <lineage>
        <taxon>Bacteria</taxon>
        <taxon>Pseudomonadati</taxon>
        <taxon>Planctomycetota</taxon>
        <taxon>Planctomycetia</taxon>
        <taxon>Pirellulales</taxon>
        <taxon>Pirellulaceae</taxon>
        <taxon>Rubripirellula</taxon>
    </lineage>
</organism>
<accession>A0A5C6E7S9</accession>
<gene>
    <name evidence="1" type="ORF">Poly51_59030</name>
</gene>
<evidence type="ECO:0000313" key="1">
    <source>
        <dbReference type="EMBL" id="TWU44634.1"/>
    </source>
</evidence>
<comment type="caution">
    <text evidence="1">The sequence shown here is derived from an EMBL/GenBank/DDBJ whole genome shotgun (WGS) entry which is preliminary data.</text>
</comment>
<keyword evidence="2" id="KW-1185">Reference proteome</keyword>
<protein>
    <submittedName>
        <fullName evidence="1">Uncharacterized protein</fullName>
    </submittedName>
</protein>
<reference evidence="1 2" key="1">
    <citation type="submission" date="2019-02" db="EMBL/GenBank/DDBJ databases">
        <title>Deep-cultivation of Planctomycetes and their phenomic and genomic characterization uncovers novel biology.</title>
        <authorList>
            <person name="Wiegand S."/>
            <person name="Jogler M."/>
            <person name="Boedeker C."/>
            <person name="Pinto D."/>
            <person name="Vollmers J."/>
            <person name="Rivas-Marin E."/>
            <person name="Kohn T."/>
            <person name="Peeters S.H."/>
            <person name="Heuer A."/>
            <person name="Rast P."/>
            <person name="Oberbeckmann S."/>
            <person name="Bunk B."/>
            <person name="Jeske O."/>
            <person name="Meyerdierks A."/>
            <person name="Storesund J.E."/>
            <person name="Kallscheuer N."/>
            <person name="Luecker S."/>
            <person name="Lage O.M."/>
            <person name="Pohl T."/>
            <person name="Merkel B.J."/>
            <person name="Hornburger P."/>
            <person name="Mueller R.-W."/>
            <person name="Bruemmer F."/>
            <person name="Labrenz M."/>
            <person name="Spormann A.M."/>
            <person name="Op Den Camp H."/>
            <person name="Overmann J."/>
            <person name="Amann R."/>
            <person name="Jetten M.S.M."/>
            <person name="Mascher T."/>
            <person name="Medema M.H."/>
            <person name="Devos D.P."/>
            <person name="Kaster A.-K."/>
            <person name="Ovreas L."/>
            <person name="Rohde M."/>
            <person name="Galperin M.Y."/>
            <person name="Jogler C."/>
        </authorList>
    </citation>
    <scope>NUCLEOTIDE SEQUENCE [LARGE SCALE GENOMIC DNA]</scope>
    <source>
        <strain evidence="1 2">Poly51</strain>
    </source>
</reference>
<dbReference type="Proteomes" id="UP000318288">
    <property type="component" value="Unassembled WGS sequence"/>
</dbReference>
<evidence type="ECO:0000313" key="2">
    <source>
        <dbReference type="Proteomes" id="UP000318288"/>
    </source>
</evidence>
<sequence length="71" mass="7991">MQFGVHPFEDEGCTTCAFYNHSQSRCKHGLPKNAGEHEGPYIPAGLSPCRDYEKGFEFIPGSWGRFKPVSR</sequence>
<name>A0A5C6E7S9_9BACT</name>
<dbReference type="AlphaFoldDB" id="A0A5C6E7S9"/>
<dbReference type="EMBL" id="SJPW01000010">
    <property type="protein sequence ID" value="TWU44634.1"/>
    <property type="molecule type" value="Genomic_DNA"/>
</dbReference>